<evidence type="ECO:0000313" key="1">
    <source>
        <dbReference type="EMBL" id="MBC2881814.1"/>
    </source>
</evidence>
<dbReference type="AlphaFoldDB" id="A0A842J9K4"/>
<accession>A0A842J9K4</accession>
<dbReference type="RefSeq" id="WP_185897532.1">
    <property type="nucleotide sequence ID" value="NZ_JACLZK010000001.1"/>
</dbReference>
<comment type="caution">
    <text evidence="1">The sequence shown here is derived from an EMBL/GenBank/DDBJ whole genome shotgun (WGS) entry which is preliminary data.</text>
</comment>
<organism evidence="1 3">
    <name type="scientific">Campylobacter massiliensis</name>
    <dbReference type="NCBI Taxonomy" id="2762557"/>
    <lineage>
        <taxon>Bacteria</taxon>
        <taxon>Pseudomonadati</taxon>
        <taxon>Campylobacterota</taxon>
        <taxon>Epsilonproteobacteria</taxon>
        <taxon>Campylobacterales</taxon>
        <taxon>Campylobacteraceae</taxon>
        <taxon>Campylobacter</taxon>
    </lineage>
</organism>
<evidence type="ECO:0000313" key="2">
    <source>
        <dbReference type="EMBL" id="MBC2882563.1"/>
    </source>
</evidence>
<proteinExistence type="predicted"/>
<reference evidence="1 3" key="1">
    <citation type="submission" date="2020-08" db="EMBL/GenBank/DDBJ databases">
        <title>Complete genome and description of Campylobacter massiliensis Marseille-Q3452 sp. nov.</title>
        <authorList>
            <person name="Antezack A."/>
        </authorList>
    </citation>
    <scope>NUCLEOTIDE SEQUENCE [LARGE SCALE GENOMIC DNA]</scope>
    <source>
        <strain evidence="1 3">Marseille-Q3452</strain>
    </source>
</reference>
<name>A0A842J9K4_9BACT</name>
<evidence type="ECO:0000313" key="3">
    <source>
        <dbReference type="Proteomes" id="UP000552683"/>
    </source>
</evidence>
<dbReference type="Proteomes" id="UP000552683">
    <property type="component" value="Unassembled WGS sequence"/>
</dbReference>
<protein>
    <submittedName>
        <fullName evidence="1">Uncharacterized protein</fullName>
    </submittedName>
</protein>
<sequence>MTLSFDDAFDVENELPDALCAIAYLVEALPHYQKAVGTNEKAEQNVNYFLSTLIGGAAIATQGYIDEKMKGAKK</sequence>
<gene>
    <name evidence="1" type="ORF">H7R39_00715</name>
    <name evidence="2" type="ORF">H7R39_04705</name>
</gene>
<dbReference type="EMBL" id="JACLZK010000001">
    <property type="protein sequence ID" value="MBC2881814.1"/>
    <property type="molecule type" value="Genomic_DNA"/>
</dbReference>
<keyword evidence="3" id="KW-1185">Reference proteome</keyword>
<dbReference type="EMBL" id="JACLZK010000001">
    <property type="protein sequence ID" value="MBC2882563.1"/>
    <property type="molecule type" value="Genomic_DNA"/>
</dbReference>